<sequence>MVFQSDLNEYCQTYLVKKENVPEPSPWSFLRDTEKTNQSNFEQSMLFDRVSFKVYGANIPLIILINKFGVKGVEALLEQDAINFVLWNHMVTYMVDEIKGVEPLQSGTLTSPAHSDPEESLSLGFGWLAKPLRTSSKKNLIRKTRDKYTILDSNLSAKSVQLAKSSYNSGKLKIYGLDPELSSYIDLNKSGREKLCSCASEILLYSYLINNNISTYDNFEFYNIFNESVDKINKSKKVLNNYNVLSKVENIPNAASIYNQLEKPFDKLIKIRNKNNSKKFRKWLSDNSCTDQDITKSYIDSIVNSKGFFETKKGKLTKSIAMTAIGGVIGGAIAGPGGAVGGAGALKLLEPAADIALDMLDEFVLSGLTKGWTPKMYFDDLGKLQNITKTSR</sequence>
<organism evidence="1 2">
    <name type="scientific">Photobacterium damselae</name>
    <dbReference type="NCBI Taxonomy" id="38293"/>
    <lineage>
        <taxon>Bacteria</taxon>
        <taxon>Pseudomonadati</taxon>
        <taxon>Pseudomonadota</taxon>
        <taxon>Gammaproteobacteria</taxon>
        <taxon>Vibrionales</taxon>
        <taxon>Vibrionaceae</taxon>
        <taxon>Photobacterium</taxon>
    </lineage>
</organism>
<evidence type="ECO:0000313" key="2">
    <source>
        <dbReference type="Proteomes" id="UP000251647"/>
    </source>
</evidence>
<dbReference type="EMBL" id="UATL01000001">
    <property type="protein sequence ID" value="SPY27829.1"/>
    <property type="molecule type" value="Genomic_DNA"/>
</dbReference>
<dbReference type="RefSeq" id="WP_005300045.1">
    <property type="nucleotide sequence ID" value="NZ_PYOG01000001.1"/>
</dbReference>
<reference evidence="1 2" key="1">
    <citation type="submission" date="2018-06" db="EMBL/GenBank/DDBJ databases">
        <authorList>
            <consortium name="Pathogen Informatics"/>
            <person name="Doyle S."/>
        </authorList>
    </citation>
    <scope>NUCLEOTIDE SEQUENCE [LARGE SCALE GENOMIC DNA]</scope>
    <source>
        <strain evidence="1 2">NCTC11647</strain>
    </source>
</reference>
<evidence type="ECO:0000313" key="1">
    <source>
        <dbReference type="EMBL" id="SPY27829.1"/>
    </source>
</evidence>
<dbReference type="OrthoDB" id="9135477at2"/>
<proteinExistence type="predicted"/>
<gene>
    <name evidence="1" type="ORF">NCTC11647_00894</name>
</gene>
<protein>
    <submittedName>
        <fullName evidence="1">Uncharacterized protein</fullName>
    </submittedName>
</protein>
<name>A0A2T3QPS5_PHODM</name>
<dbReference type="Proteomes" id="UP000251647">
    <property type="component" value="Unassembled WGS sequence"/>
</dbReference>
<dbReference type="AlphaFoldDB" id="A0A2T3QPS5"/>
<accession>A0A2T3QPS5</accession>